<dbReference type="Proteomes" id="UP000501690">
    <property type="component" value="Linkage Group LG5"/>
</dbReference>
<evidence type="ECO:0000313" key="2">
    <source>
        <dbReference type="Proteomes" id="UP000501690"/>
    </source>
</evidence>
<keyword evidence="2" id="KW-1185">Reference proteome</keyword>
<protein>
    <submittedName>
        <fullName evidence="1">Uncharacterized protein</fullName>
    </submittedName>
</protein>
<sequence>MVRAFRRGGRDCAVTGVVVRRRLFARIWIYYGELSRVSANGAGGSACVEDALRIGGGRRDWCFLA</sequence>
<dbReference type="AlphaFoldDB" id="A0A4D6LZI2"/>
<evidence type="ECO:0000313" key="1">
    <source>
        <dbReference type="EMBL" id="QCD93758.1"/>
    </source>
</evidence>
<reference evidence="1 2" key="1">
    <citation type="submission" date="2019-04" db="EMBL/GenBank/DDBJ databases">
        <title>An improved genome assembly and genetic linkage map for asparagus bean, Vigna unguiculata ssp. sesquipedialis.</title>
        <authorList>
            <person name="Xia Q."/>
            <person name="Zhang R."/>
            <person name="Dong Y."/>
        </authorList>
    </citation>
    <scope>NUCLEOTIDE SEQUENCE [LARGE SCALE GENOMIC DNA]</scope>
    <source>
        <tissue evidence="1">Leaf</tissue>
    </source>
</reference>
<organism evidence="1 2">
    <name type="scientific">Vigna unguiculata</name>
    <name type="common">Cowpea</name>
    <dbReference type="NCBI Taxonomy" id="3917"/>
    <lineage>
        <taxon>Eukaryota</taxon>
        <taxon>Viridiplantae</taxon>
        <taxon>Streptophyta</taxon>
        <taxon>Embryophyta</taxon>
        <taxon>Tracheophyta</taxon>
        <taxon>Spermatophyta</taxon>
        <taxon>Magnoliopsida</taxon>
        <taxon>eudicotyledons</taxon>
        <taxon>Gunneridae</taxon>
        <taxon>Pentapetalae</taxon>
        <taxon>rosids</taxon>
        <taxon>fabids</taxon>
        <taxon>Fabales</taxon>
        <taxon>Fabaceae</taxon>
        <taxon>Papilionoideae</taxon>
        <taxon>50 kb inversion clade</taxon>
        <taxon>NPAAA clade</taxon>
        <taxon>indigoferoid/millettioid clade</taxon>
        <taxon>Phaseoleae</taxon>
        <taxon>Vigna</taxon>
    </lineage>
</organism>
<proteinExistence type="predicted"/>
<dbReference type="EMBL" id="CP039349">
    <property type="protein sequence ID" value="QCD93758.1"/>
    <property type="molecule type" value="Genomic_DNA"/>
</dbReference>
<gene>
    <name evidence="1" type="ORF">DEO72_LG5g1834</name>
</gene>
<name>A0A4D6LZI2_VIGUN</name>
<accession>A0A4D6LZI2</accession>